<dbReference type="PANTHER" id="PTHR24082:SF283">
    <property type="entry name" value="NUCLEAR HORMONE RECEPTOR HR96"/>
    <property type="match status" value="1"/>
</dbReference>
<accession>A0A7R9LCE6</accession>
<dbReference type="PROSITE" id="PS51843">
    <property type="entry name" value="NR_LBD"/>
    <property type="match status" value="1"/>
</dbReference>
<dbReference type="Gene3D" id="1.10.565.10">
    <property type="entry name" value="Retinoid X Receptor"/>
    <property type="match status" value="1"/>
</dbReference>
<dbReference type="GO" id="GO:0045944">
    <property type="term" value="P:positive regulation of transcription by RNA polymerase II"/>
    <property type="evidence" value="ECO:0007669"/>
    <property type="project" value="TreeGrafter"/>
</dbReference>
<evidence type="ECO:0000256" key="1">
    <source>
        <dbReference type="ARBA" id="ARBA00022723"/>
    </source>
</evidence>
<dbReference type="Pfam" id="PF00105">
    <property type="entry name" value="zf-C4"/>
    <property type="match status" value="2"/>
</dbReference>
<keyword evidence="5" id="KW-0238">DNA-binding</keyword>
<gene>
    <name evidence="12" type="ORF">ONB1V03_LOCUS1721</name>
</gene>
<keyword evidence="7" id="KW-0675">Receptor</keyword>
<keyword evidence="13" id="KW-1185">Reference proteome</keyword>
<evidence type="ECO:0000256" key="7">
    <source>
        <dbReference type="ARBA" id="ARBA00023170"/>
    </source>
</evidence>
<dbReference type="SMART" id="SM00399">
    <property type="entry name" value="ZnF_C4"/>
    <property type="match status" value="2"/>
</dbReference>
<dbReference type="EMBL" id="OC915165">
    <property type="protein sequence ID" value="CAD7639010.1"/>
    <property type="molecule type" value="Genomic_DNA"/>
</dbReference>
<keyword evidence="4" id="KW-0805">Transcription regulation</keyword>
<organism evidence="12">
    <name type="scientific">Oppiella nova</name>
    <dbReference type="NCBI Taxonomy" id="334625"/>
    <lineage>
        <taxon>Eukaryota</taxon>
        <taxon>Metazoa</taxon>
        <taxon>Ecdysozoa</taxon>
        <taxon>Arthropoda</taxon>
        <taxon>Chelicerata</taxon>
        <taxon>Arachnida</taxon>
        <taxon>Acari</taxon>
        <taxon>Acariformes</taxon>
        <taxon>Sarcoptiformes</taxon>
        <taxon>Oribatida</taxon>
        <taxon>Brachypylina</taxon>
        <taxon>Oppioidea</taxon>
        <taxon>Oppiidae</taxon>
        <taxon>Oppiella</taxon>
    </lineage>
</organism>
<keyword evidence="6" id="KW-0804">Transcription</keyword>
<proteinExistence type="predicted"/>
<evidence type="ECO:0000256" key="9">
    <source>
        <dbReference type="SAM" id="MobiDB-lite"/>
    </source>
</evidence>
<evidence type="ECO:0000259" key="11">
    <source>
        <dbReference type="PROSITE" id="PS51843"/>
    </source>
</evidence>
<dbReference type="GO" id="GO:0000978">
    <property type="term" value="F:RNA polymerase II cis-regulatory region sequence-specific DNA binding"/>
    <property type="evidence" value="ECO:0007669"/>
    <property type="project" value="TreeGrafter"/>
</dbReference>
<evidence type="ECO:0008006" key="14">
    <source>
        <dbReference type="Google" id="ProtNLM"/>
    </source>
</evidence>
<evidence type="ECO:0000256" key="2">
    <source>
        <dbReference type="ARBA" id="ARBA00022771"/>
    </source>
</evidence>
<dbReference type="PRINTS" id="PR00047">
    <property type="entry name" value="STROIDFINGER"/>
</dbReference>
<dbReference type="SUPFAM" id="SSF57716">
    <property type="entry name" value="Glucocorticoid receptor-like (DNA-binding domain)"/>
    <property type="match status" value="2"/>
</dbReference>
<feature type="domain" description="NR LBD" evidence="11">
    <location>
        <begin position="478"/>
        <end position="630"/>
    </location>
</feature>
<evidence type="ECO:0000256" key="6">
    <source>
        <dbReference type="ARBA" id="ARBA00023163"/>
    </source>
</evidence>
<keyword evidence="1" id="KW-0479">Metal-binding</keyword>
<evidence type="ECO:0000259" key="10">
    <source>
        <dbReference type="PROSITE" id="PS51030"/>
    </source>
</evidence>
<dbReference type="SUPFAM" id="SSF48508">
    <property type="entry name" value="Nuclear receptor ligand-binding domain"/>
    <property type="match status" value="1"/>
</dbReference>
<dbReference type="EMBL" id="CAJPVJ010000340">
    <property type="protein sequence ID" value="CAG2162121.1"/>
    <property type="molecule type" value="Genomic_DNA"/>
</dbReference>
<dbReference type="OrthoDB" id="6159439at2759"/>
<dbReference type="InterPro" id="IPR013088">
    <property type="entry name" value="Znf_NHR/GATA"/>
</dbReference>
<feature type="compositionally biased region" description="Polar residues" evidence="9">
    <location>
        <begin position="95"/>
        <end position="120"/>
    </location>
</feature>
<sequence>MHYKPIIQRRYFGAITCESCKAFFRRNALKDKIWKCPSDGKCQITATTKKLCKTCRLNKCFAVGMRKELILTDEEREERRQLVEENRHKRKQLRESQNTSSEANEPSNSQSLESTISSNCGDSDSLDDIIGCVSDDTDEDLSAQIMEIENYVNSEHSDHSIEALGDRPKLETRQIAIVPMFKGLTDYNTLNELEINKLGELLSLSKIFEYPSSKHLLKLKDITQYLKITPKRAEETVRELLSFSKGLSGFTNDKDTSVIASLDLFNDEMSRYLLLKCRSDCESQERLCKLMNTFANIYEIRRNFFVFTCDSCKYFFRRYALNDKPFKCPTSGKCVINPQTRSLCKKCRLHKCFEVGMRKELIRSDAENQLRKLEVRENKRKLNLLNEYKNSVDSEYSDYSTSSLLPRSYENDDRDFILDLIENTLNISDERIKEIESYLSLTTSNTYLSLDEILAKYEKFFIIPVFRELVDYNGLNELESNRISELLNASKIINYPMTKNNFMITDWDELVKVTSYRTEVQIQEFITFCKTFNGLSNLCSADQSILIKYGLMELFVIYHLLCYNKDTQKFTIYLDDDNSVIVGYEYFEYKDIDYLHIMRDLLDKLLPEIKRDFVIKNLIIWIIIAISDHA</sequence>
<keyword evidence="8" id="KW-0539">Nucleus</keyword>
<dbReference type="GO" id="GO:0030154">
    <property type="term" value="P:cell differentiation"/>
    <property type="evidence" value="ECO:0007669"/>
    <property type="project" value="TreeGrafter"/>
</dbReference>
<dbReference type="InterPro" id="IPR050234">
    <property type="entry name" value="Nuclear_hormone_rcpt_NR1"/>
</dbReference>
<dbReference type="InterPro" id="IPR001628">
    <property type="entry name" value="Znf_hrmn_rcpt"/>
</dbReference>
<evidence type="ECO:0000313" key="12">
    <source>
        <dbReference type="EMBL" id="CAD7639010.1"/>
    </source>
</evidence>
<reference evidence="12" key="1">
    <citation type="submission" date="2020-11" db="EMBL/GenBank/DDBJ databases">
        <authorList>
            <person name="Tran Van P."/>
        </authorList>
    </citation>
    <scope>NUCLEOTIDE SEQUENCE</scope>
</reference>
<dbReference type="PANTHER" id="PTHR24082">
    <property type="entry name" value="NUCLEAR HORMONE RECEPTOR"/>
    <property type="match status" value="1"/>
</dbReference>
<dbReference type="Proteomes" id="UP000728032">
    <property type="component" value="Unassembled WGS sequence"/>
</dbReference>
<evidence type="ECO:0000256" key="4">
    <source>
        <dbReference type="ARBA" id="ARBA00023015"/>
    </source>
</evidence>
<dbReference type="InterPro" id="IPR000536">
    <property type="entry name" value="Nucl_hrmn_rcpt_lig-bd"/>
</dbReference>
<evidence type="ECO:0000256" key="3">
    <source>
        <dbReference type="ARBA" id="ARBA00022833"/>
    </source>
</evidence>
<protein>
    <recommendedName>
        <fullName evidence="14">Nuclear receptor</fullName>
    </recommendedName>
</protein>
<feature type="region of interest" description="Disordered" evidence="9">
    <location>
        <begin position="82"/>
        <end position="120"/>
    </location>
</feature>
<evidence type="ECO:0000313" key="13">
    <source>
        <dbReference type="Proteomes" id="UP000728032"/>
    </source>
</evidence>
<dbReference type="InterPro" id="IPR035500">
    <property type="entry name" value="NHR-like_dom_sf"/>
</dbReference>
<dbReference type="Gene3D" id="3.30.50.10">
    <property type="entry name" value="Erythroid Transcription Factor GATA-1, subunit A"/>
    <property type="match status" value="2"/>
</dbReference>
<dbReference type="AlphaFoldDB" id="A0A7R9LCE6"/>
<keyword evidence="3" id="KW-0862">Zinc</keyword>
<evidence type="ECO:0000256" key="5">
    <source>
        <dbReference type="ARBA" id="ARBA00023125"/>
    </source>
</evidence>
<name>A0A7R9LCE6_9ACAR</name>
<dbReference type="GO" id="GO:0008270">
    <property type="term" value="F:zinc ion binding"/>
    <property type="evidence" value="ECO:0007669"/>
    <property type="project" value="UniProtKB-KW"/>
</dbReference>
<dbReference type="GO" id="GO:0004879">
    <property type="term" value="F:nuclear receptor activity"/>
    <property type="evidence" value="ECO:0007669"/>
    <property type="project" value="TreeGrafter"/>
</dbReference>
<evidence type="ECO:0000256" key="8">
    <source>
        <dbReference type="ARBA" id="ARBA00023242"/>
    </source>
</evidence>
<dbReference type="PROSITE" id="PS51030">
    <property type="entry name" value="NUCLEAR_REC_DBD_2"/>
    <property type="match status" value="2"/>
</dbReference>
<keyword evidence="2" id="KW-0863">Zinc-finger</keyword>
<dbReference type="GO" id="GO:0000122">
    <property type="term" value="P:negative regulation of transcription by RNA polymerase II"/>
    <property type="evidence" value="ECO:0007669"/>
    <property type="project" value="TreeGrafter"/>
</dbReference>
<feature type="domain" description="Nuclear receptor" evidence="10">
    <location>
        <begin position="285"/>
        <end position="364"/>
    </location>
</feature>
<feature type="domain" description="Nuclear receptor" evidence="10">
    <location>
        <begin position="1"/>
        <end position="72"/>
    </location>
</feature>